<reference evidence="1 2" key="1">
    <citation type="submission" date="2016-12" db="EMBL/GenBank/DDBJ databases">
        <title>Draft genome of Tersicoccus phoenicis 1P05MA.</title>
        <authorList>
            <person name="Nakajima Y."/>
            <person name="Yoshizawa S."/>
            <person name="Nakamura K."/>
            <person name="Ogura Y."/>
            <person name="Hayashi T."/>
            <person name="Kogure K."/>
        </authorList>
    </citation>
    <scope>NUCLEOTIDE SEQUENCE [LARGE SCALE GENOMIC DNA]</scope>
    <source>
        <strain evidence="1 2">1p05MA</strain>
    </source>
</reference>
<name>A0A1R1LAH3_9MICC</name>
<organism evidence="1 2">
    <name type="scientific">Tersicoccus phoenicis</name>
    <dbReference type="NCBI Taxonomy" id="554083"/>
    <lineage>
        <taxon>Bacteria</taxon>
        <taxon>Bacillati</taxon>
        <taxon>Actinomycetota</taxon>
        <taxon>Actinomycetes</taxon>
        <taxon>Micrococcales</taxon>
        <taxon>Micrococcaceae</taxon>
        <taxon>Tersicoccus</taxon>
    </lineage>
</organism>
<evidence type="ECO:0000313" key="2">
    <source>
        <dbReference type="Proteomes" id="UP000187085"/>
    </source>
</evidence>
<evidence type="ECO:0000313" key="1">
    <source>
        <dbReference type="EMBL" id="OMH24535.1"/>
    </source>
</evidence>
<accession>A0A1R1LAH3</accession>
<proteinExistence type="predicted"/>
<dbReference type="STRING" id="554083.BKD30_08125"/>
<protein>
    <submittedName>
        <fullName evidence="1">Uncharacterized protein</fullName>
    </submittedName>
</protein>
<dbReference type="EMBL" id="MRDE01000053">
    <property type="protein sequence ID" value="OMH24535.1"/>
    <property type="molecule type" value="Genomic_DNA"/>
</dbReference>
<dbReference type="Proteomes" id="UP000187085">
    <property type="component" value="Unassembled WGS sequence"/>
</dbReference>
<dbReference type="AlphaFoldDB" id="A0A1R1LAH3"/>
<sequence>MSIETMSGATTPRVARGIQVTADVVLPDAPVLVLCGGEPSPVAFALASERDLLLVDSVARWDSLVSRDFAVLVTTGGRDLAAELIRTRRFNDVPAVLWSVDGGLGDAFDLVSAVQLPTGHAVVGLIAGQRGCAAVSGPYDGPIVDPGSFRDGLSVQHDVTLAGAVAQQARLARELADLQGRHLSLLRALDTRPVASTAAAGPDPRLEAELGILRRRYDALSSSRLGRLTLRYWRYKRGH</sequence>
<keyword evidence="2" id="KW-1185">Reference proteome</keyword>
<comment type="caution">
    <text evidence="1">The sequence shown here is derived from an EMBL/GenBank/DDBJ whole genome shotgun (WGS) entry which is preliminary data.</text>
</comment>
<dbReference type="RefSeq" id="WP_076703871.1">
    <property type="nucleotide sequence ID" value="NZ_MRDE01000053.1"/>
</dbReference>
<gene>
    <name evidence="1" type="ORF">BKD30_08125</name>
</gene>